<dbReference type="EMBL" id="KZ824933">
    <property type="protein sequence ID" value="RAH75563.1"/>
    <property type="molecule type" value="Genomic_DNA"/>
</dbReference>
<protein>
    <submittedName>
        <fullName evidence="1">Uncharacterized protein</fullName>
    </submittedName>
</protein>
<accession>A0ACD1HP02</accession>
<keyword evidence="2" id="KW-1185">Reference proteome</keyword>
<evidence type="ECO:0000313" key="1">
    <source>
        <dbReference type="EMBL" id="RAH75563.1"/>
    </source>
</evidence>
<evidence type="ECO:0000313" key="2">
    <source>
        <dbReference type="Proteomes" id="UP000249661"/>
    </source>
</evidence>
<dbReference type="Proteomes" id="UP000249661">
    <property type="component" value="Unassembled WGS sequence"/>
</dbReference>
<organism evidence="1 2">
    <name type="scientific">Aspergillus aculeatinus CBS 121060</name>
    <dbReference type="NCBI Taxonomy" id="1448322"/>
    <lineage>
        <taxon>Eukaryota</taxon>
        <taxon>Fungi</taxon>
        <taxon>Dikarya</taxon>
        <taxon>Ascomycota</taxon>
        <taxon>Pezizomycotina</taxon>
        <taxon>Eurotiomycetes</taxon>
        <taxon>Eurotiomycetidae</taxon>
        <taxon>Eurotiales</taxon>
        <taxon>Aspergillaceae</taxon>
        <taxon>Aspergillus</taxon>
        <taxon>Aspergillus subgen. Circumdati</taxon>
    </lineage>
</organism>
<reference evidence="1" key="1">
    <citation type="submission" date="2018-02" db="EMBL/GenBank/DDBJ databases">
        <title>The genomes of Aspergillus section Nigri reveals drivers in fungal speciation.</title>
        <authorList>
            <consortium name="DOE Joint Genome Institute"/>
            <person name="Vesth T.C."/>
            <person name="Nybo J."/>
            <person name="Theobald S."/>
            <person name="Brandl J."/>
            <person name="Frisvad J.C."/>
            <person name="Nielsen K.F."/>
            <person name="Lyhne E.K."/>
            <person name="Kogle M.E."/>
            <person name="Kuo A."/>
            <person name="Riley R."/>
            <person name="Clum A."/>
            <person name="Nolan M."/>
            <person name="Lipzen A."/>
            <person name="Salamov A."/>
            <person name="Henrissat B."/>
            <person name="Wiebenga A."/>
            <person name="De vries R.P."/>
            <person name="Grigoriev I.V."/>
            <person name="Mortensen U.H."/>
            <person name="Andersen M.R."/>
            <person name="Baker S.E."/>
        </authorList>
    </citation>
    <scope>NUCLEOTIDE SEQUENCE</scope>
    <source>
        <strain evidence="1">CBS 121060</strain>
    </source>
</reference>
<proteinExistence type="predicted"/>
<gene>
    <name evidence="1" type="ORF">BO66DRAFT_311147</name>
</gene>
<name>A0ACD1HP02_9EURO</name>
<sequence>MAEQITSIQLGREVERLVTAPYAPSLQDLYGLIQDASPASIRHWAFCKPCQIGALVDLLVEGLSRSRLALSLLNAFMPVVSFRDFLLQQYPHLLDQFLEKSTTEEGSEYASLCIAILSSPLPPAFLVPARLTAFLSSVIRQLSENPCSETILPLHRISNGLQTSPRVLLEISTEIMSSIQVELTKTLRNLADHMGNLLSLATLANLASLQGKLSNQESRSSTPLWLQSVSHFFGPKRGLKTIDLVVLRVILACSDSCSELTPVQAAESVCLAIQICDRVEPEQKEAWNAANPSKIAKLREKVMRSGIDRGVQILGATFLVSILPTAALTPEIPRLALDWALSETSPVVLSVLPLEYMQRLAIANAACSKESAVREILDYAFSTLQISRPSNPSDLQSLEIARSLVTGLQHADAKLFTTCISETILRECSKSMIRPLESFPRAPSATQCHESSICYDLHSQLQNELVCDLFACNLYASLSHKWDASGLYPAEAGTLRLFTEKSKQFLCRRRCRISTNKPNDGVRIVSPLRSHENLPSSRSNWREAMTETLMLNSRTSQETMIRAIEDICYDLEQRCGNVEAPLRAVERERDEYSLEAEKLREENVELQSQLVKSSGTIDDLHQDIFRLEHQSEAASMRAEELTANLKALQKELADHRRESQETVTCEREQARTRELDLVASITEKDDLLEALQEEVTEQKQAYDDLRNVLAEVSKDKATCLEQVVSLEQEAAVLRQSLHHFQTLVVDKEEEAKRILDEKQNTGREAEMLQEKVSFSISCSNGNRSLILHSCTNEMQNSTSFKRHFKPRLRNTGENNDKWKEKYARVCASKDKAAIIAATEAKEKNKRIEYLETKTRKLKDERAAKAREFSEAQQHIGRLMNIMGFKAEPEVSMTPKKHRRPRSNSRAESAEPVAMPQQTQVEVEEEDFQTQPDERSGASFESEMSSSRNQSQKRSLDRAFPDADLSSPRTVNGGQLVDAGGREAAASKQHRQRTPLADADPNSQPSSQQSTKSHRSESVRHTVDQSQPRGVLGENHLQHIDLDMDLEFSKDFLFTSTSLSNSNDHAPPSET</sequence>